<protein>
    <submittedName>
        <fullName evidence="2 3">Uncharacterized protein LOC117369443 isoform X1</fullName>
    </submittedName>
</protein>
<name>A0A6P8SLZ0_GEOSA</name>
<evidence type="ECO:0000313" key="2">
    <source>
        <dbReference type="RefSeq" id="XP_033819923.1"/>
    </source>
</evidence>
<evidence type="ECO:0000313" key="1">
    <source>
        <dbReference type="Proteomes" id="UP000515159"/>
    </source>
</evidence>
<reference evidence="2 3" key="1">
    <citation type="submission" date="2025-04" db="UniProtKB">
        <authorList>
            <consortium name="RefSeq"/>
        </authorList>
    </citation>
    <scope>IDENTIFICATION</scope>
</reference>
<dbReference type="KEGG" id="gsh:117369443"/>
<dbReference type="RefSeq" id="XP_033819923.1">
    <property type="nucleotide sequence ID" value="XM_033964032.1"/>
</dbReference>
<dbReference type="OrthoDB" id="266020at2759"/>
<gene>
    <name evidence="2 3" type="primary">LOC117369443</name>
</gene>
<dbReference type="Proteomes" id="UP000515159">
    <property type="component" value="Chromosome 11"/>
</dbReference>
<organism evidence="1 3">
    <name type="scientific">Geotrypetes seraphini</name>
    <name type="common">Gaboon caecilian</name>
    <name type="synonym">Caecilia seraphini</name>
    <dbReference type="NCBI Taxonomy" id="260995"/>
    <lineage>
        <taxon>Eukaryota</taxon>
        <taxon>Metazoa</taxon>
        <taxon>Chordata</taxon>
        <taxon>Craniata</taxon>
        <taxon>Vertebrata</taxon>
        <taxon>Euteleostomi</taxon>
        <taxon>Amphibia</taxon>
        <taxon>Gymnophiona</taxon>
        <taxon>Geotrypetes</taxon>
    </lineage>
</organism>
<evidence type="ECO:0000313" key="3">
    <source>
        <dbReference type="RefSeq" id="XP_033819924.1"/>
    </source>
</evidence>
<proteinExistence type="predicted"/>
<dbReference type="AlphaFoldDB" id="A0A6P8SLZ0"/>
<dbReference type="InterPro" id="IPR053234">
    <property type="entry name" value="RPM1_Interactor"/>
</dbReference>
<dbReference type="GeneID" id="117369443"/>
<dbReference type="PANTHER" id="PTHR33443:SF30">
    <property type="entry name" value="SARCOSINE DEHYDROGENASE-2C PROTEIN"/>
    <property type="match status" value="1"/>
</dbReference>
<keyword evidence="1" id="KW-1185">Reference proteome</keyword>
<dbReference type="RefSeq" id="XP_033819924.1">
    <property type="nucleotide sequence ID" value="XM_033964033.1"/>
</dbReference>
<sequence>MLSESAVEESSIAAVTTENSVVVISDDEAENTLGDSVIIIGCLEQSISEEKTPEEVLDDELAVTFSRKGNVLPHARYDCTTHPFVRSENDASAPLGKNSDACGQCFCYLCDKLTSLCPYWTSPSICHCNAHNKSKYWKAARDTALVGVLTMFNFDLTEIDVDLRQGGNHLLKFMQELFVQYNNYLVGEEISREDLYPCMCDCHQGQRRKSMGCNKCNYHHAETRIYRYSAVYDLVSKFVTQAEQENPETAAVMLLGVAKELMLQKEPPQVGQAQDPTEVLKSAVVQLMERITVTLQKMLVLHNFPNNLYRKFVDFFKALVFPPHCYCFANRLNILPWHDYLLTSVLMGQNITGERTKKGKKEFLWEPLPVVQARVERLKDEAKYRPLVRYLKAVRCNDSLLLKVLKDKIPFYMCKYGDFDGAAQVLLNWKSVDCCIVCRITPAEFAVYLKMFRTRSYPSGNELLSQEQWLIHPNSALKSGTTIKLAIQMLYTNQTLYRNPKCWSSLIQTWCSKTILGENGELEPLSCVEPAVVFQKDILHLSLGVLEDLKQQIHIKLPIQFSLLNFEAELILAVQAVVRILLDLDGHYMLNSVLEMVFAFGSNIWALKLLLEGISFSENLLYEFSTAFKQELYSQSLFAQRMWNNQGPVYVSQLITIFITHNHAVVRSAAFVIMNIILDHFSQCPWTPYVANFLRNRVLIVSCSVLTPLEQHELKDKIAVFQKQNATSPAIGK</sequence>
<dbReference type="PANTHER" id="PTHR33443">
    <property type="entry name" value="ZGC:112980"/>
    <property type="match status" value="1"/>
</dbReference>
<accession>A0A6P8SLZ0</accession>